<evidence type="ECO:0000256" key="1">
    <source>
        <dbReference type="SAM" id="MobiDB-lite"/>
    </source>
</evidence>
<evidence type="ECO:0000313" key="2">
    <source>
        <dbReference type="EMBL" id="CAI8043360.1"/>
    </source>
</evidence>
<accession>A0AA35X9M0</accession>
<proteinExistence type="predicted"/>
<feature type="compositionally biased region" description="Basic and acidic residues" evidence="1">
    <location>
        <begin position="109"/>
        <end position="155"/>
    </location>
</feature>
<reference evidence="2" key="1">
    <citation type="submission" date="2023-03" db="EMBL/GenBank/DDBJ databases">
        <authorList>
            <person name="Steffen K."/>
            <person name="Cardenas P."/>
        </authorList>
    </citation>
    <scope>NUCLEOTIDE SEQUENCE</scope>
</reference>
<evidence type="ECO:0000313" key="3">
    <source>
        <dbReference type="Proteomes" id="UP001174909"/>
    </source>
</evidence>
<name>A0AA35X9M0_GEOBA</name>
<dbReference type="Proteomes" id="UP001174909">
    <property type="component" value="Unassembled WGS sequence"/>
</dbReference>
<comment type="caution">
    <text evidence="2">The sequence shown here is derived from an EMBL/GenBank/DDBJ whole genome shotgun (WGS) entry which is preliminary data.</text>
</comment>
<feature type="compositionally biased region" description="Polar residues" evidence="1">
    <location>
        <begin position="48"/>
        <end position="62"/>
    </location>
</feature>
<organism evidence="2 3">
    <name type="scientific">Geodia barretti</name>
    <name type="common">Barrett's horny sponge</name>
    <dbReference type="NCBI Taxonomy" id="519541"/>
    <lineage>
        <taxon>Eukaryota</taxon>
        <taxon>Metazoa</taxon>
        <taxon>Porifera</taxon>
        <taxon>Demospongiae</taxon>
        <taxon>Heteroscleromorpha</taxon>
        <taxon>Tetractinellida</taxon>
        <taxon>Astrophorina</taxon>
        <taxon>Geodiidae</taxon>
        <taxon>Geodia</taxon>
    </lineage>
</organism>
<dbReference type="EMBL" id="CASHTH010003322">
    <property type="protein sequence ID" value="CAI8043360.1"/>
    <property type="molecule type" value="Genomic_DNA"/>
</dbReference>
<feature type="compositionally biased region" description="Gly residues" evidence="1">
    <location>
        <begin position="288"/>
        <end position="299"/>
    </location>
</feature>
<dbReference type="AlphaFoldDB" id="A0AA35X9M0"/>
<feature type="non-terminal residue" evidence="2">
    <location>
        <position position="1"/>
    </location>
</feature>
<protein>
    <submittedName>
        <fullName evidence="2">Uncharacterized protein</fullName>
    </submittedName>
</protein>
<feature type="compositionally biased region" description="Low complexity" evidence="1">
    <location>
        <begin position="319"/>
        <end position="332"/>
    </location>
</feature>
<feature type="compositionally biased region" description="Basic and acidic residues" evidence="1">
    <location>
        <begin position="211"/>
        <end position="221"/>
    </location>
</feature>
<gene>
    <name evidence="2" type="ORF">GBAR_LOCUS24057</name>
</gene>
<feature type="region of interest" description="Disordered" evidence="1">
    <location>
        <begin position="43"/>
        <end position="332"/>
    </location>
</feature>
<sequence length="332" mass="32575">MADMSGDGGGLKCPHCGDWLPCKMPTVVRTCPICNKAVWAPPQGDTRAATSQVKSGHSTVSETGRLAQPPTEGSEQLGVVTDLHRQPTPNVSPKGTFKTPVQETGGGGDHFENAKCDNDSEEMDHNKTTSNDNKESKATDTKQESHSKNEQDKHAPPTSVAQPHTPMDVDNSGYGRGDVDSRGSDASKGGQDTGASGSGGGGSEGGGNYEDDGKCGGKGGEDDKDSGGGGHRGSGGDKDGEDNGGGDTGGGEDRGGGDTGGGEDRGGGDTGGGEDRGGGDTGSRKDGGSCGSGGGGDSGGIEDGEIGGRGGGGDGEDSGGACSEGCGDGAPK</sequence>
<keyword evidence="3" id="KW-1185">Reference proteome</keyword>
<feature type="compositionally biased region" description="Gly residues" evidence="1">
    <location>
        <begin position="196"/>
        <end position="208"/>
    </location>
</feature>
<feature type="compositionally biased region" description="Basic and acidic residues" evidence="1">
    <location>
        <begin position="251"/>
        <end position="287"/>
    </location>
</feature>